<gene>
    <name evidence="1" type="ORF">DICSQDRAFT_137048</name>
</gene>
<dbReference type="Proteomes" id="UP000053319">
    <property type="component" value="Unassembled WGS sequence"/>
</dbReference>
<sequence>MAGKGSAEPWDTGEGTVLFERTSTPRRYLEGLGLSPPELGIAESRVSESRSVSILPA</sequence>
<organism evidence="1 2">
    <name type="scientific">Dichomitus squalens (strain LYAD-421)</name>
    <name type="common">Western red white-rot fungus</name>
    <dbReference type="NCBI Taxonomy" id="732165"/>
    <lineage>
        <taxon>Eukaryota</taxon>
        <taxon>Fungi</taxon>
        <taxon>Dikarya</taxon>
        <taxon>Basidiomycota</taxon>
        <taxon>Agaricomycotina</taxon>
        <taxon>Agaricomycetes</taxon>
        <taxon>Polyporales</taxon>
        <taxon>Polyporaceae</taxon>
        <taxon>Dichomitus</taxon>
    </lineage>
</organism>
<dbReference type="GeneID" id="18835558"/>
<dbReference type="RefSeq" id="XP_007366336.1">
    <property type="nucleotide sequence ID" value="XM_007366274.1"/>
</dbReference>
<dbReference type="EMBL" id="JH719413">
    <property type="protein sequence ID" value="EJF60801.1"/>
    <property type="molecule type" value="Genomic_DNA"/>
</dbReference>
<dbReference type="KEGG" id="dsq:DICSQDRAFT_137048"/>
<accession>R7SXI2</accession>
<protein>
    <submittedName>
        <fullName evidence="1">Uncharacterized protein</fullName>
    </submittedName>
</protein>
<evidence type="ECO:0000313" key="2">
    <source>
        <dbReference type="Proteomes" id="UP000053319"/>
    </source>
</evidence>
<reference evidence="1 2" key="1">
    <citation type="journal article" date="2012" name="Science">
        <title>The Paleozoic origin of enzymatic lignin decomposition reconstructed from 31 fungal genomes.</title>
        <authorList>
            <person name="Floudas D."/>
            <person name="Binder M."/>
            <person name="Riley R."/>
            <person name="Barry K."/>
            <person name="Blanchette R.A."/>
            <person name="Henrissat B."/>
            <person name="Martinez A.T."/>
            <person name="Otillar R."/>
            <person name="Spatafora J.W."/>
            <person name="Yadav J.S."/>
            <person name="Aerts A."/>
            <person name="Benoit I."/>
            <person name="Boyd A."/>
            <person name="Carlson A."/>
            <person name="Copeland A."/>
            <person name="Coutinho P.M."/>
            <person name="de Vries R.P."/>
            <person name="Ferreira P."/>
            <person name="Findley K."/>
            <person name="Foster B."/>
            <person name="Gaskell J."/>
            <person name="Glotzer D."/>
            <person name="Gorecki P."/>
            <person name="Heitman J."/>
            <person name="Hesse C."/>
            <person name="Hori C."/>
            <person name="Igarashi K."/>
            <person name="Jurgens J.A."/>
            <person name="Kallen N."/>
            <person name="Kersten P."/>
            <person name="Kohler A."/>
            <person name="Kuees U."/>
            <person name="Kumar T.K.A."/>
            <person name="Kuo A."/>
            <person name="LaButti K."/>
            <person name="Larrondo L.F."/>
            <person name="Lindquist E."/>
            <person name="Ling A."/>
            <person name="Lombard V."/>
            <person name="Lucas S."/>
            <person name="Lundell T."/>
            <person name="Martin R."/>
            <person name="McLaughlin D.J."/>
            <person name="Morgenstern I."/>
            <person name="Morin E."/>
            <person name="Murat C."/>
            <person name="Nagy L.G."/>
            <person name="Nolan M."/>
            <person name="Ohm R.A."/>
            <person name="Patyshakuliyeva A."/>
            <person name="Rokas A."/>
            <person name="Ruiz-Duenas F.J."/>
            <person name="Sabat G."/>
            <person name="Salamov A."/>
            <person name="Samejima M."/>
            <person name="Schmutz J."/>
            <person name="Slot J.C."/>
            <person name="St John F."/>
            <person name="Stenlid J."/>
            <person name="Sun H."/>
            <person name="Sun S."/>
            <person name="Syed K."/>
            <person name="Tsang A."/>
            <person name="Wiebenga A."/>
            <person name="Young D."/>
            <person name="Pisabarro A."/>
            <person name="Eastwood D.C."/>
            <person name="Martin F."/>
            <person name="Cullen D."/>
            <person name="Grigoriev I.V."/>
            <person name="Hibbett D.S."/>
        </authorList>
    </citation>
    <scope>NUCLEOTIDE SEQUENCE [LARGE SCALE GENOMIC DNA]</scope>
    <source>
        <strain evidence="1 2">LYAD-421 SS1</strain>
    </source>
</reference>
<dbReference type="AlphaFoldDB" id="R7SXI2"/>
<name>R7SXI2_DICSQ</name>
<dbReference type="HOGENOM" id="CLU_2996472_0_0_1"/>
<proteinExistence type="predicted"/>
<evidence type="ECO:0000313" key="1">
    <source>
        <dbReference type="EMBL" id="EJF60801.1"/>
    </source>
</evidence>